<keyword evidence="2" id="KW-1185">Reference proteome</keyword>
<dbReference type="EMBL" id="JASBWR010000115">
    <property type="protein sequence ID" value="KAJ9094129.1"/>
    <property type="molecule type" value="Genomic_DNA"/>
</dbReference>
<protein>
    <submittedName>
        <fullName evidence="1">Uncharacterized protein</fullName>
    </submittedName>
</protein>
<accession>A0ACC2V4L3</accession>
<name>A0ACC2V4L3_9TREE</name>
<comment type="caution">
    <text evidence="1">The sequence shown here is derived from an EMBL/GenBank/DDBJ whole genome shotgun (WGS) entry which is preliminary data.</text>
</comment>
<evidence type="ECO:0000313" key="2">
    <source>
        <dbReference type="Proteomes" id="UP001241377"/>
    </source>
</evidence>
<organism evidence="1 2">
    <name type="scientific">Naganishia cerealis</name>
    <dbReference type="NCBI Taxonomy" id="610337"/>
    <lineage>
        <taxon>Eukaryota</taxon>
        <taxon>Fungi</taxon>
        <taxon>Dikarya</taxon>
        <taxon>Basidiomycota</taxon>
        <taxon>Agaricomycotina</taxon>
        <taxon>Tremellomycetes</taxon>
        <taxon>Filobasidiales</taxon>
        <taxon>Filobasidiaceae</taxon>
        <taxon>Naganishia</taxon>
    </lineage>
</organism>
<dbReference type="Proteomes" id="UP001241377">
    <property type="component" value="Unassembled WGS sequence"/>
</dbReference>
<evidence type="ECO:0000313" key="1">
    <source>
        <dbReference type="EMBL" id="KAJ9094129.1"/>
    </source>
</evidence>
<proteinExistence type="predicted"/>
<sequence length="202" mass="22054">MSSSFSDPFLTDSLASLSPTGISPKAVILIAPFTSLPELLTTYRLAGIPLISPLALLPSFYGKLSDEPHLLAIQDTWMSRDHLIKTKAPVLIIHAKDDHDIPASHSKRLFEMLSKSRSPKDGAVRTKIVKRDGWGTVALHISDDPTLDHIDSLVHGGVAWFEADHGAHNRVGGGEGVIEMMRAFVQSDKRKDLECSILGDEI</sequence>
<gene>
    <name evidence="1" type="ORF">QFC19_008081</name>
</gene>
<reference evidence="1" key="1">
    <citation type="submission" date="2023-04" db="EMBL/GenBank/DDBJ databases">
        <title>Draft Genome sequencing of Naganishia species isolated from polar environments using Oxford Nanopore Technology.</title>
        <authorList>
            <person name="Leo P."/>
            <person name="Venkateswaran K."/>
        </authorList>
    </citation>
    <scope>NUCLEOTIDE SEQUENCE</scope>
    <source>
        <strain evidence="1">MNA-CCFEE 5261</strain>
    </source>
</reference>